<dbReference type="EMBL" id="MHCA01000034">
    <property type="protein sequence ID" value="OGY11605.1"/>
    <property type="molecule type" value="Genomic_DNA"/>
</dbReference>
<sequence length="141" mass="16101">MGWLGDVFRNKPEKPSLRFERALADPKINEVILEIEGDLIASSHSGSDDEQAWVELFWPKSHMGSDRPKSAKQIFVVSSEKGITLQISYENELWDLQKRYELDGTLKPYGALSFKDRIQWASQFADMRLQDPSSNSTPVQV</sequence>
<organism evidence="1 2">
    <name type="scientific">Candidatus Blackburnbacteria bacterium RIFCSPHIGHO2_12_FULL_41_13b</name>
    <dbReference type="NCBI Taxonomy" id="1797517"/>
    <lineage>
        <taxon>Bacteria</taxon>
        <taxon>Candidatus Blackburniibacteriota</taxon>
    </lineage>
</organism>
<dbReference type="AlphaFoldDB" id="A0A1G1V849"/>
<dbReference type="STRING" id="1797517.A3F61_01790"/>
<reference evidence="1 2" key="1">
    <citation type="journal article" date="2016" name="Nat. Commun.">
        <title>Thousands of microbial genomes shed light on interconnected biogeochemical processes in an aquifer system.</title>
        <authorList>
            <person name="Anantharaman K."/>
            <person name="Brown C.T."/>
            <person name="Hug L.A."/>
            <person name="Sharon I."/>
            <person name="Castelle C.J."/>
            <person name="Probst A.J."/>
            <person name="Thomas B.C."/>
            <person name="Singh A."/>
            <person name="Wilkins M.J."/>
            <person name="Karaoz U."/>
            <person name="Brodie E.L."/>
            <person name="Williams K.H."/>
            <person name="Hubbard S.S."/>
            <person name="Banfield J.F."/>
        </authorList>
    </citation>
    <scope>NUCLEOTIDE SEQUENCE [LARGE SCALE GENOMIC DNA]</scope>
</reference>
<gene>
    <name evidence="1" type="ORF">A3F61_01790</name>
</gene>
<accession>A0A1G1V849</accession>
<dbReference type="Proteomes" id="UP000178272">
    <property type="component" value="Unassembled WGS sequence"/>
</dbReference>
<proteinExistence type="predicted"/>
<evidence type="ECO:0000313" key="1">
    <source>
        <dbReference type="EMBL" id="OGY11605.1"/>
    </source>
</evidence>
<name>A0A1G1V849_9BACT</name>
<comment type="caution">
    <text evidence="1">The sequence shown here is derived from an EMBL/GenBank/DDBJ whole genome shotgun (WGS) entry which is preliminary data.</text>
</comment>
<evidence type="ECO:0000313" key="2">
    <source>
        <dbReference type="Proteomes" id="UP000178272"/>
    </source>
</evidence>
<protein>
    <submittedName>
        <fullName evidence="1">Uncharacterized protein</fullName>
    </submittedName>
</protein>